<dbReference type="Gene3D" id="3.40.50.300">
    <property type="entry name" value="P-loop containing nucleotide triphosphate hydrolases"/>
    <property type="match status" value="1"/>
</dbReference>
<keyword evidence="3" id="KW-0067">ATP-binding</keyword>
<dbReference type="EMBL" id="PPHQ01000020">
    <property type="protein sequence ID" value="PNY65891.1"/>
    <property type="molecule type" value="Genomic_DNA"/>
</dbReference>
<keyword evidence="3" id="KW-0547">Nucleotide-binding</keyword>
<dbReference type="Proteomes" id="UP000236598">
    <property type="component" value="Unassembled WGS sequence"/>
</dbReference>
<comment type="caution">
    <text evidence="3">The sequence shown here is derived from an EMBL/GenBank/DDBJ whole genome shotgun (WGS) entry which is preliminary data.</text>
</comment>
<dbReference type="InterPro" id="IPR027417">
    <property type="entry name" value="P-loop_NTPase"/>
</dbReference>
<dbReference type="GO" id="GO:0016887">
    <property type="term" value="F:ATP hydrolysis activity"/>
    <property type="evidence" value="ECO:0007669"/>
    <property type="project" value="InterPro"/>
</dbReference>
<evidence type="ECO:0000259" key="1">
    <source>
        <dbReference type="Pfam" id="PF13476"/>
    </source>
</evidence>
<dbReference type="EMBL" id="DABCJL010000003">
    <property type="protein sequence ID" value="HAH7768510.1"/>
    <property type="molecule type" value="Genomic_DNA"/>
</dbReference>
<dbReference type="InterPro" id="IPR038729">
    <property type="entry name" value="Rad50/SbcC_AAA"/>
</dbReference>
<reference evidence="4 5" key="2">
    <citation type="submission" date="2018-01" db="EMBL/GenBank/DDBJ databases">
        <title>Draft Genomic Sequencing Of Potential Extraintestinal Pathogenic Escherichia coli B8S18 Isolated From Retail Chicken Skin.</title>
        <authorList>
            <person name="Xu A."/>
            <person name="Tilman S."/>
            <person name="Wisser-Parker K."/>
            <person name="Sheen S."/>
            <person name="Sommers C."/>
        </authorList>
    </citation>
    <scope>NUCLEOTIDE SEQUENCE [LARGE SCALE GENOMIC DNA]</scope>
    <source>
        <strain evidence="4 5">B8S18Com</strain>
    </source>
</reference>
<evidence type="ECO:0000313" key="5">
    <source>
        <dbReference type="Proteomes" id="UP000236598"/>
    </source>
</evidence>
<dbReference type="GO" id="GO:0005524">
    <property type="term" value="F:ATP binding"/>
    <property type="evidence" value="ECO:0007669"/>
    <property type="project" value="UniProtKB-KW"/>
</dbReference>
<dbReference type="PANTHER" id="PTHR43581">
    <property type="entry name" value="ATP/GTP PHOSPHATASE"/>
    <property type="match status" value="1"/>
</dbReference>
<sequence length="512" mass="58647">MRFAKFNDGWRRTQDLSHYNCQLRRVSISNIKGVADDFCLELNNGISVICGKNGVGKSTILRTIHSYFKKNDSYRTRLNEASINVSLMKGGAVIENIEDIQVYYLEPSVECNKVITYLNSSENIDDFIEGIEPNGFLGKNENINIIGNIIGRAYKKIDIYEVEGALADDYTFPFIKVTLPDGTEYTCLDMGAGEYLCMYIFWFVNWIDSNSILLIDEIENCISVYSQEYLMDYLAYISSKKSIWILLSTHSEYILNKVGIKNTRLISNISNVGINVVSPKHERKYFTALGIKPRKKGVFIVEDKFSHLFLKCLLNRSASDIAYDYHIVSFKDGESDIEKVVKHFNPNKNFGFSFFAVFDADMREKINNLVGKVIPVISLPSIDGLNPEEEIWRVFSNNISHVAQKLGVESDDLLQYYEQCSSLDHHDRFMNLATYLNINEETLFNGVFPVWFDNNLELVNKFIFSIIVNISELNQQDIETLASSMGLECFQFKEKTGKTELVFFDGKDLLLK</sequence>
<dbReference type="AlphaFoldDB" id="A0A0L6XYG0"/>
<dbReference type="PANTHER" id="PTHR43581:SF2">
    <property type="entry name" value="EXCINUCLEASE ATPASE SUBUNIT"/>
    <property type="match status" value="1"/>
</dbReference>
<name>A0A0L6XYG0_ECOLX</name>
<evidence type="ECO:0000313" key="2">
    <source>
        <dbReference type="EMBL" id="HAH7768510.1"/>
    </source>
</evidence>
<dbReference type="Pfam" id="PF13476">
    <property type="entry name" value="AAA_23"/>
    <property type="match status" value="1"/>
</dbReference>
<dbReference type="EMBL" id="DABERK010000068">
    <property type="protein sequence ID" value="HAI5335303.1"/>
    <property type="molecule type" value="Genomic_DNA"/>
</dbReference>
<dbReference type="SUPFAM" id="SSF52540">
    <property type="entry name" value="P-loop containing nucleoside triphosphate hydrolases"/>
    <property type="match status" value="1"/>
</dbReference>
<dbReference type="GO" id="GO:0006302">
    <property type="term" value="P:double-strand break repair"/>
    <property type="evidence" value="ECO:0007669"/>
    <property type="project" value="InterPro"/>
</dbReference>
<dbReference type="Proteomes" id="UP000845800">
    <property type="component" value="Unassembled WGS sequence"/>
</dbReference>
<proteinExistence type="predicted"/>
<evidence type="ECO:0000313" key="3">
    <source>
        <dbReference type="EMBL" id="HAI5335303.1"/>
    </source>
</evidence>
<reference evidence="3" key="1">
    <citation type="journal article" date="2018" name="Genome Biol.">
        <title>SKESA: strategic k-mer extension for scrupulous assemblies.</title>
        <authorList>
            <person name="Souvorov A."/>
            <person name="Agarwala R."/>
            <person name="Lipman D.J."/>
        </authorList>
    </citation>
    <scope>NUCLEOTIDE SEQUENCE [LARGE SCALE GENOMIC DNA]</scope>
    <source>
        <strain evidence="3">AMC_487</strain>
        <strain evidence="2">C0382</strain>
    </source>
</reference>
<protein>
    <submittedName>
        <fullName evidence="3">ATP-binding protein</fullName>
    </submittedName>
</protein>
<accession>A0A0L6XYG0</accession>
<gene>
    <name evidence="4" type="ORF">C2M16_21315</name>
    <name evidence="2" type="ORF">HIE29_001931</name>
    <name evidence="3" type="ORF">HJQ60_005444</name>
</gene>
<reference evidence="3" key="3">
    <citation type="submission" date="2020-03" db="EMBL/GenBank/DDBJ databases">
        <authorList>
            <consortium name="NCBI Pathogen Detection Project"/>
        </authorList>
    </citation>
    <scope>NUCLEOTIDE SEQUENCE</scope>
    <source>
        <strain evidence="3">AMC_487</strain>
        <strain evidence="2">C0382</strain>
    </source>
</reference>
<dbReference type="InterPro" id="IPR051396">
    <property type="entry name" value="Bact_Antivir_Def_Nuclease"/>
</dbReference>
<organism evidence="3">
    <name type="scientific">Escherichia coli</name>
    <dbReference type="NCBI Taxonomy" id="562"/>
    <lineage>
        <taxon>Bacteria</taxon>
        <taxon>Pseudomonadati</taxon>
        <taxon>Pseudomonadota</taxon>
        <taxon>Gammaproteobacteria</taxon>
        <taxon>Enterobacterales</taxon>
        <taxon>Enterobacteriaceae</taxon>
        <taxon>Escherichia</taxon>
    </lineage>
</organism>
<dbReference type="Proteomes" id="UP000843571">
    <property type="component" value="Unassembled WGS sequence"/>
</dbReference>
<evidence type="ECO:0000313" key="4">
    <source>
        <dbReference type="EMBL" id="PNY65891.1"/>
    </source>
</evidence>
<dbReference type="RefSeq" id="WP_021547717.1">
    <property type="nucleotide sequence ID" value="NZ_BGNS01000115.1"/>
</dbReference>
<feature type="domain" description="Rad50/SbcC-type AAA" evidence="1">
    <location>
        <begin position="25"/>
        <end position="70"/>
    </location>
</feature>